<sequence>MKIHQQLRVNGVVQGVGFRPFVHKIALENNLKGWVLNDSQGVLIELQGTQEQYERFKSQLKNDLPAMAEITYLKEFSVESGDEFSEFEIRQSNSNLDNITIVPSDADVCEDCLNELFDENDRRYNYPFINCTNCGPRFSIIHDMPYDRKQTTMSKFPMCPDCYTEYTDISDRRYHAQPNACPTCGPSVWMSLNDGEAISTEDPIAYCRDMLVAGKIIAVKSVGGFHLAVNAADEDAVNTLRQRKKRDNKPFALMAKNLNRVRDFCHVSQKEQEYLQSVKKPIVVLKKRSDCRLPDVIAPSNPSLGIMLPSAPLHHLLLQDERIPALIMTSANTSGQPIVYENDRALDELKHIADGYLLHNRDIYTRVDDSLLKVVKTRCGDDLVTLIRRSRGFAPAPIMSNKSLRKIIASGAELKTTLALTKNNNVYLSQHIGDLKNDHTYEAHSQCAQKLTGLFEIKPEAWAVDLHPHFRMTRTIESQSELPVIKVQHHHAHMASCMGENNLEGSTIGVIFDGTGYGTDGSIWGGEFLLGDYNSFERAASIKSFNLLGGDKAVKEPYRVALSLLYETFGEECKQLQLPCFSFLSDQDVHVLVRMAERKINSFTTTSMGRLFDGISALLNLRTVIEYEAQAAIELEGVLERTLDMAEPYSYEINDSEGIHQFDYRPMIKELVSDVISNHVSTAIISRRFHSTIVMAVCEMCELLAKEHATRQVVLSGGVFMNEFILANTYTELKHRDLNVYVQQKVPSNDGGISLGQAFVANAKMESK</sequence>
<dbReference type="OrthoDB" id="9808093at2"/>
<dbReference type="Proteomes" id="UP000011134">
    <property type="component" value="Unassembled WGS sequence"/>
</dbReference>
<keyword evidence="14" id="KW-1185">Reference proteome</keyword>
<dbReference type="EC" id="6.2.-.-" evidence="9"/>
<evidence type="ECO:0000256" key="8">
    <source>
        <dbReference type="ARBA" id="ARBA00072168"/>
    </source>
</evidence>
<evidence type="ECO:0000256" key="10">
    <source>
        <dbReference type="PROSITE-ProRule" id="PRU00520"/>
    </source>
</evidence>
<dbReference type="Gene3D" id="3.30.420.40">
    <property type="match status" value="1"/>
</dbReference>
<dbReference type="GO" id="GO:0051604">
    <property type="term" value="P:protein maturation"/>
    <property type="evidence" value="ECO:0007669"/>
    <property type="project" value="TreeGrafter"/>
</dbReference>
<dbReference type="GO" id="GO:0003725">
    <property type="term" value="F:double-stranded RNA binding"/>
    <property type="evidence" value="ECO:0007669"/>
    <property type="project" value="InterPro"/>
</dbReference>
<dbReference type="PANTHER" id="PTHR42959">
    <property type="entry name" value="CARBAMOYLTRANSFERASE"/>
    <property type="match status" value="1"/>
</dbReference>
<name>L8JBR7_9GAMM</name>
<evidence type="ECO:0000256" key="9">
    <source>
        <dbReference type="PIRNR" id="PIRNR006256"/>
    </source>
</evidence>
<dbReference type="SUPFAM" id="SSF55821">
    <property type="entry name" value="YrdC/RibB"/>
    <property type="match status" value="1"/>
</dbReference>
<protein>
    <recommendedName>
        <fullName evidence="8 9">Carbamoyltransferase HypF</fullName>
        <ecNumber evidence="9">6.2.-.-</ecNumber>
    </recommendedName>
</protein>
<dbReference type="EMBL" id="AMZO01000009">
    <property type="protein sequence ID" value="ELR66241.1"/>
    <property type="molecule type" value="Genomic_DNA"/>
</dbReference>
<dbReference type="Pfam" id="PF07503">
    <property type="entry name" value="zf-HYPF"/>
    <property type="match status" value="2"/>
</dbReference>
<keyword evidence="3" id="KW-0436">Ligase</keyword>
<evidence type="ECO:0000256" key="3">
    <source>
        <dbReference type="ARBA" id="ARBA00022598"/>
    </source>
</evidence>
<dbReference type="GO" id="GO:0008270">
    <property type="term" value="F:zinc ion binding"/>
    <property type="evidence" value="ECO:0007669"/>
    <property type="project" value="UniProtKB-KW"/>
</dbReference>
<dbReference type="GO" id="GO:0016743">
    <property type="term" value="F:carboxyl- or carbamoyltransferase activity"/>
    <property type="evidence" value="ECO:0007669"/>
    <property type="project" value="UniProtKB-UniRule"/>
</dbReference>
<dbReference type="PANTHER" id="PTHR42959:SF1">
    <property type="entry name" value="CARBAMOYLTRANSFERASE HYPF"/>
    <property type="match status" value="1"/>
</dbReference>
<dbReference type="PROSITE" id="PS51160">
    <property type="entry name" value="ACYLPHOSPHATASE_3"/>
    <property type="match status" value="1"/>
</dbReference>
<dbReference type="InterPro" id="IPR017968">
    <property type="entry name" value="Acylphosphatase_CS"/>
</dbReference>
<reference evidence="13 14" key="1">
    <citation type="submission" date="2012-12" db="EMBL/GenBank/DDBJ databases">
        <title>Genome Assembly of Photobacterium sp. AK15.</title>
        <authorList>
            <person name="Khatri I."/>
            <person name="Vaidya B."/>
            <person name="Srinivas T.N.R."/>
            <person name="Subramanian S."/>
            <person name="Pinnaka A."/>
        </authorList>
    </citation>
    <scope>NUCLEOTIDE SEQUENCE [LARGE SCALE GENOMIC DNA]</scope>
    <source>
        <strain evidence="13 14">AK15</strain>
    </source>
</reference>
<dbReference type="Pfam" id="PF17788">
    <property type="entry name" value="HypF_C"/>
    <property type="match status" value="1"/>
</dbReference>
<feature type="active site" evidence="10">
    <location>
        <position position="37"/>
    </location>
</feature>
<dbReference type="Pfam" id="PF00708">
    <property type="entry name" value="Acylphosphatase"/>
    <property type="match status" value="1"/>
</dbReference>
<feature type="domain" description="YrdC-like" evidence="12">
    <location>
        <begin position="201"/>
        <end position="392"/>
    </location>
</feature>
<evidence type="ECO:0000259" key="11">
    <source>
        <dbReference type="PROSITE" id="PS51160"/>
    </source>
</evidence>
<dbReference type="Gene3D" id="3.30.110.120">
    <property type="match status" value="1"/>
</dbReference>
<dbReference type="InterPro" id="IPR006070">
    <property type="entry name" value="Sua5-like_dom"/>
</dbReference>
<dbReference type="InterPro" id="IPR017945">
    <property type="entry name" value="DHBP_synth_RibB-like_a/b_dom"/>
</dbReference>
<feature type="domain" description="Acylphosphatase-like" evidence="11">
    <location>
        <begin position="4"/>
        <end position="91"/>
    </location>
</feature>
<dbReference type="InterPro" id="IPR041440">
    <property type="entry name" value="HypF_C"/>
</dbReference>
<evidence type="ECO:0000256" key="5">
    <source>
        <dbReference type="ARBA" id="ARBA00022771"/>
    </source>
</evidence>
<comment type="caution">
    <text evidence="13">The sequence shown here is derived from an EMBL/GenBank/DDBJ whole genome shotgun (WGS) entry which is preliminary data.</text>
</comment>
<feature type="active site" evidence="10">
    <location>
        <position position="19"/>
    </location>
</feature>
<dbReference type="InterPro" id="IPR011125">
    <property type="entry name" value="Znf_HypF"/>
</dbReference>
<dbReference type="Gene3D" id="3.90.870.50">
    <property type="match status" value="1"/>
</dbReference>
<comment type="pathway">
    <text evidence="1 9">Protein modification; [NiFe] hydrogenase maturation.</text>
</comment>
<dbReference type="PIRSF" id="PIRSF006256">
    <property type="entry name" value="CMPcnvr_hdrg_mat"/>
    <property type="match status" value="1"/>
</dbReference>
<evidence type="ECO:0000256" key="1">
    <source>
        <dbReference type="ARBA" id="ARBA00004711"/>
    </source>
</evidence>
<dbReference type="GO" id="GO:0016874">
    <property type="term" value="F:ligase activity"/>
    <property type="evidence" value="ECO:0007669"/>
    <property type="project" value="UniProtKB-UniRule"/>
</dbReference>
<comment type="catalytic activity">
    <reaction evidence="10">
        <text>an acyl phosphate + H2O = a carboxylate + phosphate + H(+)</text>
        <dbReference type="Rhea" id="RHEA:14965"/>
        <dbReference type="ChEBI" id="CHEBI:15377"/>
        <dbReference type="ChEBI" id="CHEBI:15378"/>
        <dbReference type="ChEBI" id="CHEBI:29067"/>
        <dbReference type="ChEBI" id="CHEBI:43474"/>
        <dbReference type="ChEBI" id="CHEBI:59918"/>
        <dbReference type="EC" id="3.6.1.7"/>
    </reaction>
</comment>
<dbReference type="FunFam" id="3.30.420.40:FF:000124">
    <property type="entry name" value="Carbamoyltransferase HypF"/>
    <property type="match status" value="1"/>
</dbReference>
<proteinExistence type="inferred from homology"/>
<dbReference type="PATRIC" id="fig|1056511.3.peg.1717"/>
<dbReference type="UniPathway" id="UPA00335"/>
<dbReference type="InterPro" id="IPR004421">
    <property type="entry name" value="Carbamoyltransferase_HypF"/>
</dbReference>
<evidence type="ECO:0000256" key="4">
    <source>
        <dbReference type="ARBA" id="ARBA00022723"/>
    </source>
</evidence>
<gene>
    <name evidence="13" type="ORF">C942_04903</name>
</gene>
<accession>L8JBR7</accession>
<dbReference type="Gene3D" id="3.30.420.360">
    <property type="match status" value="1"/>
</dbReference>
<dbReference type="RefSeq" id="WP_007464576.1">
    <property type="nucleotide sequence ID" value="NZ_AMZO01000009.1"/>
</dbReference>
<keyword evidence="10" id="KW-0378">Hydrolase</keyword>
<keyword evidence="6" id="KW-0862">Zinc</keyword>
<dbReference type="Pfam" id="PF22521">
    <property type="entry name" value="HypF_C_2"/>
    <property type="match status" value="1"/>
</dbReference>
<dbReference type="InterPro" id="IPR001792">
    <property type="entry name" value="Acylphosphatase-like_dom"/>
</dbReference>
<dbReference type="PROSITE" id="PS51163">
    <property type="entry name" value="YRDC"/>
    <property type="match status" value="1"/>
</dbReference>
<organism evidence="13 14">
    <name type="scientific">Photobacterium marinum</name>
    <dbReference type="NCBI Taxonomy" id="1056511"/>
    <lineage>
        <taxon>Bacteria</taxon>
        <taxon>Pseudomonadati</taxon>
        <taxon>Pseudomonadota</taxon>
        <taxon>Gammaproteobacteria</taxon>
        <taxon>Vibrionales</taxon>
        <taxon>Vibrionaceae</taxon>
        <taxon>Photobacterium</taxon>
    </lineage>
</organism>
<dbReference type="Pfam" id="PF01300">
    <property type="entry name" value="Sua5_yciO_yrdC"/>
    <property type="match status" value="1"/>
</dbReference>
<dbReference type="InterPro" id="IPR051060">
    <property type="entry name" value="Carbamoyltrans_HypF-like"/>
</dbReference>
<comment type="function">
    <text evidence="9">Involved in the maturation of [NiFe] hydrogenases. Along with HypE, it catalyzes the synthesis of the CN ligands of the active site iron of [NiFe]-hydrogenases. HypF functions as a carbamoyl transferase using carbamoylphosphate as a substrate and transferring the carboxamido moiety in an ATP-dependent reaction to the thiolate of the C-terminal cysteine of HypE yielding a protein-S-carboxamide.</text>
</comment>
<dbReference type="NCBIfam" id="TIGR00143">
    <property type="entry name" value="hypF"/>
    <property type="match status" value="1"/>
</dbReference>
<dbReference type="PROSITE" id="PS00150">
    <property type="entry name" value="ACYLPHOSPHATASE_1"/>
    <property type="match status" value="1"/>
</dbReference>
<evidence type="ECO:0000313" key="14">
    <source>
        <dbReference type="Proteomes" id="UP000011134"/>
    </source>
</evidence>
<keyword evidence="5" id="KW-0863">Zinc-finger</keyword>
<evidence type="ECO:0000256" key="6">
    <source>
        <dbReference type="ARBA" id="ARBA00022833"/>
    </source>
</evidence>
<dbReference type="GO" id="GO:0003998">
    <property type="term" value="F:acylphosphatase activity"/>
    <property type="evidence" value="ECO:0007669"/>
    <property type="project" value="UniProtKB-EC"/>
</dbReference>
<dbReference type="SUPFAM" id="SSF54975">
    <property type="entry name" value="Acylphosphatase/BLUF domain-like"/>
    <property type="match status" value="1"/>
</dbReference>
<dbReference type="InterPro" id="IPR036046">
    <property type="entry name" value="Acylphosphatase-like_dom_sf"/>
</dbReference>
<dbReference type="InterPro" id="IPR055128">
    <property type="entry name" value="HypF_C_2"/>
</dbReference>
<comment type="catalytic activity">
    <reaction evidence="7 9">
        <text>C-terminal L-cysteinyl-[HypE protein] + carbamoyl phosphate + ATP + H2O = C-terminal S-carboxamide-L-cysteinyl-[HypE protein] + AMP + phosphate + diphosphate + H(+)</text>
        <dbReference type="Rhea" id="RHEA:55636"/>
        <dbReference type="Rhea" id="RHEA-COMP:14247"/>
        <dbReference type="Rhea" id="RHEA-COMP:14392"/>
        <dbReference type="ChEBI" id="CHEBI:15377"/>
        <dbReference type="ChEBI" id="CHEBI:15378"/>
        <dbReference type="ChEBI" id="CHEBI:30616"/>
        <dbReference type="ChEBI" id="CHEBI:33019"/>
        <dbReference type="ChEBI" id="CHEBI:43474"/>
        <dbReference type="ChEBI" id="CHEBI:58228"/>
        <dbReference type="ChEBI" id="CHEBI:76913"/>
        <dbReference type="ChEBI" id="CHEBI:139126"/>
        <dbReference type="ChEBI" id="CHEBI:456215"/>
    </reaction>
</comment>
<evidence type="ECO:0000313" key="13">
    <source>
        <dbReference type="EMBL" id="ELR66241.1"/>
    </source>
</evidence>
<dbReference type="AlphaFoldDB" id="L8JBR7"/>
<evidence type="ECO:0000256" key="7">
    <source>
        <dbReference type="ARBA" id="ARBA00048220"/>
    </source>
</evidence>
<evidence type="ECO:0000256" key="2">
    <source>
        <dbReference type="ARBA" id="ARBA00008097"/>
    </source>
</evidence>
<comment type="similarity">
    <text evidence="2 9">Belongs to the carbamoyltransferase HypF family.</text>
</comment>
<evidence type="ECO:0000259" key="12">
    <source>
        <dbReference type="PROSITE" id="PS51163"/>
    </source>
</evidence>
<keyword evidence="4" id="KW-0479">Metal-binding</keyword>